<dbReference type="SUPFAM" id="SSF52777">
    <property type="entry name" value="CoA-dependent acyltransferases"/>
    <property type="match status" value="1"/>
</dbReference>
<dbReference type="InterPro" id="IPR023213">
    <property type="entry name" value="CAT-like_dom_sf"/>
</dbReference>
<evidence type="ECO:0000256" key="2">
    <source>
        <dbReference type="ARBA" id="ARBA00005189"/>
    </source>
</evidence>
<dbReference type="InterPro" id="IPR009721">
    <property type="entry name" value="O-acyltransferase_WSD1_C"/>
</dbReference>
<evidence type="ECO:0000256" key="5">
    <source>
        <dbReference type="ARBA" id="ARBA00022516"/>
    </source>
</evidence>
<dbReference type="PANTHER" id="PTHR31650:SF1">
    <property type="entry name" value="WAX ESTER SYNTHASE_DIACYLGLYCEROL ACYLTRANSFERASE 4-RELATED"/>
    <property type="match status" value="1"/>
</dbReference>
<evidence type="ECO:0000256" key="6">
    <source>
        <dbReference type="ARBA" id="ARBA00022679"/>
    </source>
</evidence>
<keyword evidence="8 11" id="KW-0443">Lipid metabolism</keyword>
<dbReference type="Proteomes" id="UP001064782">
    <property type="component" value="Unassembled WGS sequence"/>
</dbReference>
<dbReference type="GO" id="GO:0004144">
    <property type="term" value="F:diacylglycerol O-acyltransferase activity"/>
    <property type="evidence" value="ECO:0007669"/>
    <property type="project" value="UniProtKB-EC"/>
</dbReference>
<proteinExistence type="inferred from homology"/>
<evidence type="ECO:0000256" key="10">
    <source>
        <dbReference type="ARBA" id="ARBA00048109"/>
    </source>
</evidence>
<keyword evidence="5 11" id="KW-0444">Lipid biosynthesis</keyword>
<dbReference type="PANTHER" id="PTHR31650">
    <property type="entry name" value="O-ACYLTRANSFERASE (WSD1-LIKE) FAMILY PROTEIN"/>
    <property type="match status" value="1"/>
</dbReference>
<keyword evidence="6 11" id="KW-0808">Transferase</keyword>
<dbReference type="AlphaFoldDB" id="A0A9P3UWG0"/>
<evidence type="ECO:0000313" key="16">
    <source>
        <dbReference type="Proteomes" id="UP001064782"/>
    </source>
</evidence>
<dbReference type="Pfam" id="PF06974">
    <property type="entry name" value="WS_DGAT_C"/>
    <property type="match status" value="1"/>
</dbReference>
<accession>A0A9P3UWG0</accession>
<evidence type="ECO:0000313" key="14">
    <source>
        <dbReference type="EMBL" id="GLB81630.1"/>
    </source>
</evidence>
<evidence type="ECO:0000256" key="4">
    <source>
        <dbReference type="ARBA" id="ARBA00013244"/>
    </source>
</evidence>
<evidence type="ECO:0000256" key="3">
    <source>
        <dbReference type="ARBA" id="ARBA00009587"/>
    </source>
</evidence>
<evidence type="ECO:0000256" key="7">
    <source>
        <dbReference type="ARBA" id="ARBA00022798"/>
    </source>
</evidence>
<keyword evidence="16" id="KW-1185">Reference proteome</keyword>
<dbReference type="GO" id="GO:0071731">
    <property type="term" value="P:response to nitric oxide"/>
    <property type="evidence" value="ECO:0007669"/>
    <property type="project" value="TreeGrafter"/>
</dbReference>
<dbReference type="EMBL" id="BRZI01000004">
    <property type="protein sequence ID" value="GLD29178.1"/>
    <property type="molecule type" value="Genomic_DNA"/>
</dbReference>
<feature type="domain" description="O-acyltransferase WSD1-like N-terminal" evidence="12">
    <location>
        <begin position="12"/>
        <end position="282"/>
    </location>
</feature>
<dbReference type="NCBIfam" id="TIGR02946">
    <property type="entry name" value="acyl_WS_DGAT"/>
    <property type="match status" value="1"/>
</dbReference>
<evidence type="ECO:0000256" key="1">
    <source>
        <dbReference type="ARBA" id="ARBA00004771"/>
    </source>
</evidence>
<evidence type="ECO:0000256" key="8">
    <source>
        <dbReference type="ARBA" id="ARBA00023098"/>
    </source>
</evidence>
<comment type="similarity">
    <text evidence="3 11">Belongs to the long-chain O-acyltransferase family.</text>
</comment>
<dbReference type="InterPro" id="IPR004255">
    <property type="entry name" value="O-acyltransferase_WSD1_N"/>
</dbReference>
<protein>
    <recommendedName>
        <fullName evidence="4 11">Diacylglycerol O-acyltransferase</fullName>
        <ecNumber evidence="4 11">2.3.1.20</ecNumber>
    </recommendedName>
</protein>
<dbReference type="GO" id="GO:0051701">
    <property type="term" value="P:biological process involved in interaction with host"/>
    <property type="evidence" value="ECO:0007669"/>
    <property type="project" value="TreeGrafter"/>
</dbReference>
<organism evidence="15 16">
    <name type="scientific">Mycobacterium kiyosense</name>
    <dbReference type="NCBI Taxonomy" id="2871094"/>
    <lineage>
        <taxon>Bacteria</taxon>
        <taxon>Bacillati</taxon>
        <taxon>Actinomycetota</taxon>
        <taxon>Actinomycetes</taxon>
        <taxon>Mycobacteriales</taxon>
        <taxon>Mycobacteriaceae</taxon>
        <taxon>Mycobacterium</taxon>
    </lineage>
</organism>
<dbReference type="InterPro" id="IPR045034">
    <property type="entry name" value="O-acyltransferase_WSD1-like"/>
</dbReference>
<comment type="catalytic activity">
    <reaction evidence="10 11">
        <text>an acyl-CoA + a 1,2-diacyl-sn-glycerol = a triacyl-sn-glycerol + CoA</text>
        <dbReference type="Rhea" id="RHEA:10868"/>
        <dbReference type="ChEBI" id="CHEBI:17815"/>
        <dbReference type="ChEBI" id="CHEBI:57287"/>
        <dbReference type="ChEBI" id="CHEBI:58342"/>
        <dbReference type="ChEBI" id="CHEBI:64615"/>
        <dbReference type="EC" id="2.3.1.20"/>
    </reaction>
</comment>
<evidence type="ECO:0000259" key="13">
    <source>
        <dbReference type="Pfam" id="PF06974"/>
    </source>
</evidence>
<dbReference type="EMBL" id="BRXE01000005">
    <property type="protein sequence ID" value="GLB81630.1"/>
    <property type="molecule type" value="Genomic_DNA"/>
</dbReference>
<dbReference type="EC" id="2.3.1.20" evidence="4 11"/>
<evidence type="ECO:0000256" key="11">
    <source>
        <dbReference type="RuleBase" id="RU361241"/>
    </source>
</evidence>
<dbReference type="GO" id="GO:0005886">
    <property type="term" value="C:plasma membrane"/>
    <property type="evidence" value="ECO:0007669"/>
    <property type="project" value="TreeGrafter"/>
</dbReference>
<dbReference type="InterPro" id="IPR014292">
    <property type="entry name" value="Acyl_transf_WS/DGAT"/>
</dbReference>
<evidence type="ECO:0000313" key="15">
    <source>
        <dbReference type="EMBL" id="GLD29178.1"/>
    </source>
</evidence>
<name>A0A9P3UWG0_9MYCO</name>
<dbReference type="RefSeq" id="WP_236981966.1">
    <property type="nucleotide sequence ID" value="NZ_BRXE01000005.1"/>
</dbReference>
<keyword evidence="7 11" id="KW-0319">Glycerol metabolism</keyword>
<dbReference type="GO" id="GO:0019432">
    <property type="term" value="P:triglyceride biosynthetic process"/>
    <property type="evidence" value="ECO:0007669"/>
    <property type="project" value="TreeGrafter"/>
</dbReference>
<sequence>MAESGGALGSSDELGPVDYLLHRGEAHPRTRSGIMALELLDTTPDWNRFRTRFEHASRKVLRLRQKVVVPTLPTAAPRWVVDPDFNLDFHVRRVRVAEPGTLREVFDLAEVMLQSPMDISRPLWTATLVEGLPDGKAATLLHLSHAVTDGVGSVEMFAEIYDGEREPPARPVPPQPIPEDLTPNDLMREGINHLPLAIVGGALGVLTGAVSAAGRAVLDPVSTVSGIVGYATSGARVLNRAAEPSPLLRRRSLTSRTEAIDIRLSDLHKAAKAAGGSINDAYLAGLCGALRRYHEALGVPIRTLPMAVPVNLRAEGDAGGGNNFTGVNLAAPVGTVDPVARIKKIRAQMTQRRDEPAMNIIGSIAPVLSVLPTAVLEGITGSVVGSDVQASNIPVYPGDTYIAGAKVLRQYGIGPLPGVAMMVVLISRGGWCTITARYDRASVRKDDLFAQCLLDGFDEILALAGDPPARAVPASFEAKAAAEASRSVSGS</sequence>
<dbReference type="Proteomes" id="UP001165663">
    <property type="component" value="Unassembled WGS sequence"/>
</dbReference>
<comment type="pathway">
    <text evidence="1 11">Glycerolipid metabolism; triacylglycerol biosynthesis.</text>
</comment>
<comment type="pathway">
    <text evidence="2">Lipid metabolism.</text>
</comment>
<dbReference type="GO" id="GO:0001666">
    <property type="term" value="P:response to hypoxia"/>
    <property type="evidence" value="ECO:0007669"/>
    <property type="project" value="TreeGrafter"/>
</dbReference>
<keyword evidence="9 11" id="KW-0012">Acyltransferase</keyword>
<evidence type="ECO:0000259" key="12">
    <source>
        <dbReference type="Pfam" id="PF03007"/>
    </source>
</evidence>
<reference evidence="15" key="1">
    <citation type="submission" date="2022-08" db="EMBL/GenBank/DDBJ databases">
        <title>Mycobacterium kiyosense sp. nov., scotochromogenic slow-glowing species isolated from respiratory specimens.</title>
        <authorList>
            <person name="Fukano H."/>
            <person name="Kazumi Y."/>
            <person name="Sakagami N."/>
            <person name="Ato M."/>
            <person name="Mitarai S."/>
            <person name="Hoshino Y."/>
        </authorList>
    </citation>
    <scope>NUCLEOTIDE SEQUENCE</scope>
    <source>
        <strain evidence="15">1413</strain>
        <strain evidence="14">SRL2020-028</strain>
    </source>
</reference>
<dbReference type="Pfam" id="PF03007">
    <property type="entry name" value="WS_DGAT_cat"/>
    <property type="match status" value="1"/>
</dbReference>
<feature type="domain" description="O-acyltransferase WSD1 C-terminal" evidence="13">
    <location>
        <begin position="321"/>
        <end position="460"/>
    </location>
</feature>
<evidence type="ECO:0000256" key="9">
    <source>
        <dbReference type="ARBA" id="ARBA00023315"/>
    </source>
</evidence>
<dbReference type="GeneID" id="83629334"/>
<gene>
    <name evidence="15" type="ORF">Mkiyose1413_10610</name>
    <name evidence="14" type="ORF">SRL2020028_08860</name>
</gene>
<dbReference type="Gene3D" id="3.30.559.10">
    <property type="entry name" value="Chloramphenicol acetyltransferase-like domain"/>
    <property type="match status" value="1"/>
</dbReference>
<comment type="caution">
    <text evidence="15">The sequence shown here is derived from an EMBL/GenBank/DDBJ whole genome shotgun (WGS) entry which is preliminary data.</text>
</comment>
<dbReference type="GO" id="GO:0006071">
    <property type="term" value="P:glycerol metabolic process"/>
    <property type="evidence" value="ECO:0007669"/>
    <property type="project" value="UniProtKB-KW"/>
</dbReference>